<reference evidence="1 2" key="1">
    <citation type="journal article" date="2019" name="Nat. Ecol. Evol.">
        <title>Megaphylogeny resolves global patterns of mushroom evolution.</title>
        <authorList>
            <person name="Varga T."/>
            <person name="Krizsan K."/>
            <person name="Foldi C."/>
            <person name="Dima B."/>
            <person name="Sanchez-Garcia M."/>
            <person name="Sanchez-Ramirez S."/>
            <person name="Szollosi G.J."/>
            <person name="Szarkandi J.G."/>
            <person name="Papp V."/>
            <person name="Albert L."/>
            <person name="Andreopoulos W."/>
            <person name="Angelini C."/>
            <person name="Antonin V."/>
            <person name="Barry K.W."/>
            <person name="Bougher N.L."/>
            <person name="Buchanan P."/>
            <person name="Buyck B."/>
            <person name="Bense V."/>
            <person name="Catcheside P."/>
            <person name="Chovatia M."/>
            <person name="Cooper J."/>
            <person name="Damon W."/>
            <person name="Desjardin D."/>
            <person name="Finy P."/>
            <person name="Geml J."/>
            <person name="Haridas S."/>
            <person name="Hughes K."/>
            <person name="Justo A."/>
            <person name="Karasinski D."/>
            <person name="Kautmanova I."/>
            <person name="Kiss B."/>
            <person name="Kocsube S."/>
            <person name="Kotiranta H."/>
            <person name="LaButti K.M."/>
            <person name="Lechner B.E."/>
            <person name="Liimatainen K."/>
            <person name="Lipzen A."/>
            <person name="Lukacs Z."/>
            <person name="Mihaltcheva S."/>
            <person name="Morgado L.N."/>
            <person name="Niskanen T."/>
            <person name="Noordeloos M.E."/>
            <person name="Ohm R.A."/>
            <person name="Ortiz-Santana B."/>
            <person name="Ovrebo C."/>
            <person name="Racz N."/>
            <person name="Riley R."/>
            <person name="Savchenko A."/>
            <person name="Shiryaev A."/>
            <person name="Soop K."/>
            <person name="Spirin V."/>
            <person name="Szebenyi C."/>
            <person name="Tomsovsky M."/>
            <person name="Tulloss R.E."/>
            <person name="Uehling J."/>
            <person name="Grigoriev I.V."/>
            <person name="Vagvolgyi C."/>
            <person name="Papp T."/>
            <person name="Martin F.M."/>
            <person name="Miettinen O."/>
            <person name="Hibbett D.S."/>
            <person name="Nagy L.G."/>
        </authorList>
    </citation>
    <scope>NUCLEOTIDE SEQUENCE [LARGE SCALE GENOMIC DNA]</scope>
    <source>
        <strain evidence="1 2">FP101781</strain>
    </source>
</reference>
<protein>
    <submittedName>
        <fullName evidence="1">Uncharacterized protein</fullName>
    </submittedName>
</protein>
<evidence type="ECO:0000313" key="2">
    <source>
        <dbReference type="Proteomes" id="UP000298030"/>
    </source>
</evidence>
<proteinExistence type="predicted"/>
<sequence>MNVSGAGPPMIGRKVGPLQYRHHVLPTIFTPSLRKRPITYPPSHPRQLRPTIAHRSREHQRCTNSVHICTFSRGRVTIVVVVAAPPRRIGTVYVFHATAGGFQTYTHDASETPYHNTSMFDQNSKRSFQSRRDTHIILSDLGSSHSYVCIVPPPLLPFLHPTS</sequence>
<dbReference type="AlphaFoldDB" id="A0A4Y7T6L2"/>
<dbReference type="Proteomes" id="UP000298030">
    <property type="component" value="Unassembled WGS sequence"/>
</dbReference>
<comment type="caution">
    <text evidence="1">The sequence shown here is derived from an EMBL/GenBank/DDBJ whole genome shotgun (WGS) entry which is preliminary data.</text>
</comment>
<organism evidence="1 2">
    <name type="scientific">Coprinellus micaceus</name>
    <name type="common">Glistening ink-cap mushroom</name>
    <name type="synonym">Coprinus micaceus</name>
    <dbReference type="NCBI Taxonomy" id="71717"/>
    <lineage>
        <taxon>Eukaryota</taxon>
        <taxon>Fungi</taxon>
        <taxon>Dikarya</taxon>
        <taxon>Basidiomycota</taxon>
        <taxon>Agaricomycotina</taxon>
        <taxon>Agaricomycetes</taxon>
        <taxon>Agaricomycetidae</taxon>
        <taxon>Agaricales</taxon>
        <taxon>Agaricineae</taxon>
        <taxon>Psathyrellaceae</taxon>
        <taxon>Coprinellus</taxon>
    </lineage>
</organism>
<evidence type="ECO:0000313" key="1">
    <source>
        <dbReference type="EMBL" id="TEB29598.1"/>
    </source>
</evidence>
<accession>A0A4Y7T6L2</accession>
<dbReference type="EMBL" id="QPFP01000026">
    <property type="protein sequence ID" value="TEB29598.1"/>
    <property type="molecule type" value="Genomic_DNA"/>
</dbReference>
<name>A0A4Y7T6L2_COPMI</name>
<keyword evidence="2" id="KW-1185">Reference proteome</keyword>
<gene>
    <name evidence="1" type="ORF">FA13DRAFT_617642</name>
</gene>